<accession>A0AAD5LPN2</accession>
<dbReference type="Gene3D" id="2.100.10.30">
    <property type="entry name" value="Jacalin-like lectin domain"/>
    <property type="match status" value="1"/>
</dbReference>
<dbReference type="EMBL" id="JAKCXM010000037">
    <property type="protein sequence ID" value="KAJ0406042.1"/>
    <property type="molecule type" value="Genomic_DNA"/>
</dbReference>
<name>A0AAD5LPN2_PYTIN</name>
<reference evidence="2" key="1">
    <citation type="submission" date="2021-12" db="EMBL/GenBank/DDBJ databases">
        <title>Prjna785345.</title>
        <authorList>
            <person name="Rujirawat T."/>
            <person name="Krajaejun T."/>
        </authorList>
    </citation>
    <scope>NUCLEOTIDE SEQUENCE</scope>
    <source>
        <strain evidence="2">Pi057C3</strain>
    </source>
</reference>
<proteinExistence type="predicted"/>
<dbReference type="Proteomes" id="UP001209570">
    <property type="component" value="Unassembled WGS sequence"/>
</dbReference>
<feature type="domain" description="Jacalin-type lectin" evidence="1">
    <location>
        <begin position="222"/>
        <end position="356"/>
    </location>
</feature>
<dbReference type="Pfam" id="PF01419">
    <property type="entry name" value="Jacalin"/>
    <property type="match status" value="1"/>
</dbReference>
<keyword evidence="3" id="KW-1185">Reference proteome</keyword>
<gene>
    <name evidence="2" type="ORF">P43SY_010098</name>
</gene>
<evidence type="ECO:0000259" key="1">
    <source>
        <dbReference type="Pfam" id="PF01419"/>
    </source>
</evidence>
<protein>
    <recommendedName>
        <fullName evidence="1">Jacalin-type lectin domain-containing protein</fullName>
    </recommendedName>
</protein>
<dbReference type="InterPro" id="IPR036404">
    <property type="entry name" value="Jacalin-like_lectin_dom_sf"/>
</dbReference>
<dbReference type="InterPro" id="IPR001229">
    <property type="entry name" value="Jacalin-like_lectin_dom"/>
</dbReference>
<dbReference type="AlphaFoldDB" id="A0AAD5LPN2"/>
<organism evidence="2 3">
    <name type="scientific">Pythium insidiosum</name>
    <name type="common">Pythiosis disease agent</name>
    <dbReference type="NCBI Taxonomy" id="114742"/>
    <lineage>
        <taxon>Eukaryota</taxon>
        <taxon>Sar</taxon>
        <taxon>Stramenopiles</taxon>
        <taxon>Oomycota</taxon>
        <taxon>Peronosporomycetes</taxon>
        <taxon>Pythiales</taxon>
        <taxon>Pythiaceae</taxon>
        <taxon>Pythium</taxon>
    </lineage>
</organism>
<evidence type="ECO:0000313" key="3">
    <source>
        <dbReference type="Proteomes" id="UP001209570"/>
    </source>
</evidence>
<evidence type="ECO:0000313" key="2">
    <source>
        <dbReference type="EMBL" id="KAJ0406042.1"/>
    </source>
</evidence>
<dbReference type="SUPFAM" id="SSF51101">
    <property type="entry name" value="Mannose-binding lectins"/>
    <property type="match status" value="2"/>
</dbReference>
<sequence length="373" mass="41651">MGSHGSIATELRLRADDLKQVVRPKVVKGMTRSEISYTRPEIAFEPLHGKEVLLLVGRFRHHIDGSGTLLSDSWQTLTYDLAAVEGISDGLITSFQSATNHHLQRWLNEPGRGNDAERHVFILGPGELVRAVDFSWASEVLLEGLRLRTNQRQSPWFGRRNGVIKTITAPHGYFINAIKPMCREQRGKRVWEIGLRLCPIIDHVMPSLTPCAIDAVKSECVGEPGSKDGQQIEFSEKHAHLRAIIVDCGKNNVVRSVHALSSEAFERHLAHRDAPLPQGEHLVFLRHSEYVKRVDVIATDRVHAIRVATNLCESPWYGDVNQLISVSVRSFDAQPQQQMCGFHGTLGKRMLGSLGVFFSELHTSTDVSKSKVA</sequence>
<comment type="caution">
    <text evidence="2">The sequence shown here is derived from an EMBL/GenBank/DDBJ whole genome shotgun (WGS) entry which is preliminary data.</text>
</comment>